<dbReference type="AlphaFoldDB" id="A0A1Y1JGA9"/>
<dbReference type="InterPro" id="IPR000717">
    <property type="entry name" value="PCI_dom"/>
</dbReference>
<dbReference type="GO" id="GO:0043161">
    <property type="term" value="P:proteasome-mediated ubiquitin-dependent protein catabolic process"/>
    <property type="evidence" value="ECO:0007669"/>
    <property type="project" value="TreeGrafter"/>
</dbReference>
<organism evidence="4 5">
    <name type="scientific">Plasmodium gonderi</name>
    <dbReference type="NCBI Taxonomy" id="77519"/>
    <lineage>
        <taxon>Eukaryota</taxon>
        <taxon>Sar</taxon>
        <taxon>Alveolata</taxon>
        <taxon>Apicomplexa</taxon>
        <taxon>Aconoidasida</taxon>
        <taxon>Haemosporida</taxon>
        <taxon>Plasmodiidae</taxon>
        <taxon>Plasmodium</taxon>
        <taxon>Plasmodium (Plasmodium)</taxon>
    </lineage>
</organism>
<name>A0A1Y1JGA9_PLAGO</name>
<sequence length="305" mass="35313">MSKGLAEGITLFKKLLCSYHNLNESELEGSLTNGDIQTLFQISADMSEPIECNIEKCKEILTRLKLVLIHLPSADPLVPIAKKDINELLLAREILEKGVIISIMDKDIKAFTIYIAQLFLYYFDFQTIIPKSNKQNGILGVYLLYLLSSNLIGDFHMTLEIISIEDQNHDYIKYVLELEQHIMDGYFYDVLTKKDDIPLYLYSLFMERLYNTIRFKLADCIFASSNCISSIHACQLLKFVDENDLYQFIREYNETKTSQGESNLIWEVRNQKIFFNNQTVSVHELPSLEILKNTIGYATELERIV</sequence>
<dbReference type="RefSeq" id="XP_028543287.1">
    <property type="nucleotide sequence ID" value="XM_028687486.1"/>
</dbReference>
<protein>
    <submittedName>
        <fullName evidence="4">26S proteasome regulatory subunit RPN12</fullName>
    </submittedName>
</protein>
<dbReference type="InterPro" id="IPR033464">
    <property type="entry name" value="CSN8_PSD8_EIF3K"/>
</dbReference>
<dbReference type="OMA" id="HIMDGYF"/>
<evidence type="ECO:0000313" key="5">
    <source>
        <dbReference type="Proteomes" id="UP000195521"/>
    </source>
</evidence>
<keyword evidence="2 4" id="KW-0647">Proteasome</keyword>
<gene>
    <name evidence="4" type="ORF">PGO_082640</name>
</gene>
<dbReference type="PANTHER" id="PTHR12387:SF0">
    <property type="entry name" value="26S PROTEASOME NON-ATPASE REGULATORY SUBUNIT 8"/>
    <property type="match status" value="1"/>
</dbReference>
<dbReference type="PROSITE" id="PS50250">
    <property type="entry name" value="PCI"/>
    <property type="match status" value="1"/>
</dbReference>
<dbReference type="GO" id="GO:0005829">
    <property type="term" value="C:cytosol"/>
    <property type="evidence" value="ECO:0007669"/>
    <property type="project" value="TreeGrafter"/>
</dbReference>
<evidence type="ECO:0000256" key="2">
    <source>
        <dbReference type="ARBA" id="ARBA00022942"/>
    </source>
</evidence>
<dbReference type="GO" id="GO:0005634">
    <property type="term" value="C:nucleus"/>
    <property type="evidence" value="ECO:0007669"/>
    <property type="project" value="TreeGrafter"/>
</dbReference>
<accession>A0A1Y1JGA9</accession>
<dbReference type="OrthoDB" id="8775810at2759"/>
<evidence type="ECO:0000256" key="1">
    <source>
        <dbReference type="ARBA" id="ARBA00009627"/>
    </source>
</evidence>
<proteinExistence type="inferred from homology"/>
<dbReference type="Proteomes" id="UP000195521">
    <property type="component" value="Unassembled WGS sequence"/>
</dbReference>
<dbReference type="Gene3D" id="1.25.40.990">
    <property type="match status" value="1"/>
</dbReference>
<comment type="similarity">
    <text evidence="1">Belongs to the proteasome subunit S14 family.</text>
</comment>
<dbReference type="EMBL" id="BDQF01000009">
    <property type="protein sequence ID" value="GAW80698.1"/>
    <property type="molecule type" value="Genomic_DNA"/>
</dbReference>
<feature type="domain" description="PCI" evidence="3">
    <location>
        <begin position="106"/>
        <end position="287"/>
    </location>
</feature>
<evidence type="ECO:0000259" key="3">
    <source>
        <dbReference type="PROSITE" id="PS50250"/>
    </source>
</evidence>
<reference evidence="5" key="1">
    <citation type="submission" date="2017-04" db="EMBL/GenBank/DDBJ databases">
        <title>Plasmodium gonderi genome.</title>
        <authorList>
            <person name="Arisue N."/>
            <person name="Honma H."/>
            <person name="Kawai S."/>
            <person name="Tougan T."/>
            <person name="Tanabe K."/>
            <person name="Horii T."/>
        </authorList>
    </citation>
    <scope>NUCLEOTIDE SEQUENCE [LARGE SCALE GENOMIC DNA]</scope>
    <source>
        <strain evidence="5">ATCC 30045</strain>
    </source>
</reference>
<dbReference type="PANTHER" id="PTHR12387">
    <property type="entry name" value="26S PROTEASOME NON-ATPASE REGULATORY SUBUNIT 8"/>
    <property type="match status" value="1"/>
</dbReference>
<dbReference type="InterPro" id="IPR006746">
    <property type="entry name" value="26S_Psome_Rpn12"/>
</dbReference>
<dbReference type="GeneID" id="39747414"/>
<dbReference type="GO" id="GO:0008541">
    <property type="term" value="C:proteasome regulatory particle, lid subcomplex"/>
    <property type="evidence" value="ECO:0007669"/>
    <property type="project" value="TreeGrafter"/>
</dbReference>
<dbReference type="Pfam" id="PF10075">
    <property type="entry name" value="CSN8_PSD8_EIF3K"/>
    <property type="match status" value="1"/>
</dbReference>
<evidence type="ECO:0000313" key="4">
    <source>
        <dbReference type="EMBL" id="GAW80698.1"/>
    </source>
</evidence>
<comment type="caution">
    <text evidence="4">The sequence shown here is derived from an EMBL/GenBank/DDBJ whole genome shotgun (WGS) entry which is preliminary data.</text>
</comment>
<keyword evidence="5" id="KW-1185">Reference proteome</keyword>